<gene>
    <name evidence="1" type="ORF">Zmor_016319</name>
</gene>
<accession>A0AA38HFY7</accession>
<protein>
    <submittedName>
        <fullName evidence="1">Uncharacterized protein</fullName>
    </submittedName>
</protein>
<name>A0AA38HFY7_9CUCU</name>
<sequence>MKDDVNLDREVKNTLLKIPSSEENIRLHKANQQFVTKTTIVDYNPTAIENFSTNVNASIDNEFVSTVVVGPPLKAGGKYNITYRYVPDPLRKQQAVMVISGATEIDNLEDFTITDEVKQEIRTLQKPDNVSIQDHLENFLFEQDLARLHEYNNVDL</sequence>
<keyword evidence="2" id="KW-1185">Reference proteome</keyword>
<reference evidence="1" key="1">
    <citation type="journal article" date="2023" name="G3 (Bethesda)">
        <title>Whole genome assemblies of Zophobas morio and Tenebrio molitor.</title>
        <authorList>
            <person name="Kaur S."/>
            <person name="Stinson S.A."/>
            <person name="diCenzo G.C."/>
        </authorList>
    </citation>
    <scope>NUCLEOTIDE SEQUENCE</scope>
    <source>
        <strain evidence="1">QUZm001</strain>
    </source>
</reference>
<dbReference type="AlphaFoldDB" id="A0AA38HFY7"/>
<dbReference type="Proteomes" id="UP001168821">
    <property type="component" value="Unassembled WGS sequence"/>
</dbReference>
<evidence type="ECO:0000313" key="2">
    <source>
        <dbReference type="Proteomes" id="UP001168821"/>
    </source>
</evidence>
<dbReference type="EMBL" id="JALNTZ010004053">
    <property type="protein sequence ID" value="KAJ3615564.1"/>
    <property type="molecule type" value="Genomic_DNA"/>
</dbReference>
<comment type="caution">
    <text evidence="1">The sequence shown here is derived from an EMBL/GenBank/DDBJ whole genome shotgun (WGS) entry which is preliminary data.</text>
</comment>
<organism evidence="1 2">
    <name type="scientific">Zophobas morio</name>
    <dbReference type="NCBI Taxonomy" id="2755281"/>
    <lineage>
        <taxon>Eukaryota</taxon>
        <taxon>Metazoa</taxon>
        <taxon>Ecdysozoa</taxon>
        <taxon>Arthropoda</taxon>
        <taxon>Hexapoda</taxon>
        <taxon>Insecta</taxon>
        <taxon>Pterygota</taxon>
        <taxon>Neoptera</taxon>
        <taxon>Endopterygota</taxon>
        <taxon>Coleoptera</taxon>
        <taxon>Polyphaga</taxon>
        <taxon>Cucujiformia</taxon>
        <taxon>Tenebrionidae</taxon>
        <taxon>Zophobas</taxon>
    </lineage>
</organism>
<proteinExistence type="predicted"/>
<evidence type="ECO:0000313" key="1">
    <source>
        <dbReference type="EMBL" id="KAJ3615564.1"/>
    </source>
</evidence>